<dbReference type="EMBL" id="CABFNS010000600">
    <property type="protein sequence ID" value="VUC22463.1"/>
    <property type="molecule type" value="Genomic_DNA"/>
</dbReference>
<feature type="compositionally biased region" description="Low complexity" evidence="1">
    <location>
        <begin position="19"/>
        <end position="40"/>
    </location>
</feature>
<dbReference type="PANTHER" id="PTHR35596">
    <property type="entry name" value="DUF2263 DOMAIN-CONTAINING PROTEIN"/>
    <property type="match status" value="1"/>
</dbReference>
<dbReference type="InterPro" id="IPR043472">
    <property type="entry name" value="Macro_dom-like"/>
</dbReference>
<sequence length="346" mass="37546">MSSKESGDKVQRTLDSWFSKGGASGSSSKSAATSAPASTSQPKLDNKNKSAAPAGGSRENTRRRADLAAIAKETRTVLPDILPEIPNVQASKSEALYLSTLPALKTEDCPKRRPAGTTAVRIVNEDTFNAAIELATQCPNGGRVAVLNMASHSSPGGGWLKGALAQEEALCYRSSLALSLHRRYYPWKQRMGLYSPDVVVIRSDMPSGHNLLVPDVAPTDLPIVSVLSIAAPRCPDVTRASEQTPTGGLVERTVYADPGVRELMKDKMRLCLRMAAQRDHGLLVLGALGCGAFRNPPREVAHCWLEVLKEAEFEGGWWEEVWFAVYDRRNEGNFEVFEEILGGVEI</sequence>
<evidence type="ECO:0000313" key="4">
    <source>
        <dbReference type="Proteomes" id="UP000766486"/>
    </source>
</evidence>
<proteinExistence type="predicted"/>
<keyword evidence="4" id="KW-1185">Reference proteome</keyword>
<feature type="compositionally biased region" description="Basic and acidic residues" evidence="1">
    <location>
        <begin position="1"/>
        <end position="12"/>
    </location>
</feature>
<dbReference type="Proteomes" id="UP000766486">
    <property type="component" value="Unassembled WGS sequence"/>
</dbReference>
<reference evidence="3 4" key="1">
    <citation type="submission" date="2019-06" db="EMBL/GenBank/DDBJ databases">
        <authorList>
            <person name="Broberg M."/>
        </authorList>
    </citation>
    <scope>NUCLEOTIDE SEQUENCE [LARGE SCALE GENOMIC DNA]</scope>
</reference>
<feature type="region of interest" description="Disordered" evidence="1">
    <location>
        <begin position="1"/>
        <end position="63"/>
    </location>
</feature>
<dbReference type="InterPro" id="IPR012664">
    <property type="entry name" value="CHP02452"/>
</dbReference>
<evidence type="ECO:0000313" key="3">
    <source>
        <dbReference type="EMBL" id="VUC22463.1"/>
    </source>
</evidence>
<name>A0ABY6TVE8_BIOOC</name>
<evidence type="ECO:0000256" key="1">
    <source>
        <dbReference type="SAM" id="MobiDB-lite"/>
    </source>
</evidence>
<comment type="caution">
    <text evidence="3">The sequence shown here is derived from an EMBL/GenBank/DDBJ whole genome shotgun (WGS) entry which is preliminary data.</text>
</comment>
<protein>
    <recommendedName>
        <fullName evidence="2">Microbial-type PARG catalytic domain-containing protein</fullName>
    </recommendedName>
</protein>
<gene>
    <name evidence="3" type="ORF">CLO192961_LOCUS86381</name>
</gene>
<dbReference type="Pfam" id="PF10021">
    <property type="entry name" value="PARG_cat_microb"/>
    <property type="match status" value="1"/>
</dbReference>
<accession>A0ABY6TVE8</accession>
<dbReference type="NCBIfam" id="TIGR02452">
    <property type="entry name" value="TIGR02452 family protein"/>
    <property type="match status" value="1"/>
</dbReference>
<dbReference type="InterPro" id="IPR019261">
    <property type="entry name" value="PARG_cat_microbial"/>
</dbReference>
<feature type="domain" description="Microbial-type PARG catalytic" evidence="2">
    <location>
        <begin position="96"/>
        <end position="202"/>
    </location>
</feature>
<dbReference type="PANTHER" id="PTHR35596:SF1">
    <property type="entry name" value="MICROBIAL-TYPE PARG CATALYTIC DOMAIN-CONTAINING PROTEIN"/>
    <property type="match status" value="1"/>
</dbReference>
<evidence type="ECO:0000259" key="2">
    <source>
        <dbReference type="Pfam" id="PF10021"/>
    </source>
</evidence>
<dbReference type="SUPFAM" id="SSF52949">
    <property type="entry name" value="Macro domain-like"/>
    <property type="match status" value="1"/>
</dbReference>
<organism evidence="3 4">
    <name type="scientific">Bionectria ochroleuca</name>
    <name type="common">Gliocladium roseum</name>
    <dbReference type="NCBI Taxonomy" id="29856"/>
    <lineage>
        <taxon>Eukaryota</taxon>
        <taxon>Fungi</taxon>
        <taxon>Dikarya</taxon>
        <taxon>Ascomycota</taxon>
        <taxon>Pezizomycotina</taxon>
        <taxon>Sordariomycetes</taxon>
        <taxon>Hypocreomycetidae</taxon>
        <taxon>Hypocreales</taxon>
        <taxon>Bionectriaceae</taxon>
        <taxon>Clonostachys</taxon>
    </lineage>
</organism>
<dbReference type="Gene3D" id="3.40.220.10">
    <property type="entry name" value="Leucine Aminopeptidase, subunit E, domain 1"/>
    <property type="match status" value="1"/>
</dbReference>